<dbReference type="Proteomes" id="UP001595974">
    <property type="component" value="Unassembled WGS sequence"/>
</dbReference>
<dbReference type="PANTHER" id="PTHR44086">
    <property type="entry name" value="THIOSULFATE SULFURTRANSFERASE RDL2, MITOCHONDRIAL-RELATED"/>
    <property type="match status" value="1"/>
</dbReference>
<organism evidence="2 3">
    <name type="scientific">Thauera sinica</name>
    <dbReference type="NCBI Taxonomy" id="2665146"/>
    <lineage>
        <taxon>Bacteria</taxon>
        <taxon>Pseudomonadati</taxon>
        <taxon>Pseudomonadota</taxon>
        <taxon>Betaproteobacteria</taxon>
        <taxon>Rhodocyclales</taxon>
        <taxon>Zoogloeaceae</taxon>
        <taxon>Thauera</taxon>
    </lineage>
</organism>
<gene>
    <name evidence="2" type="ORF">ACFPTN_04365</name>
</gene>
<accession>A0ABW1ANE2</accession>
<comment type="caution">
    <text evidence="2">The sequence shown here is derived from an EMBL/GenBank/DDBJ whole genome shotgun (WGS) entry which is preliminary data.</text>
</comment>
<dbReference type="PROSITE" id="PS50206">
    <property type="entry name" value="RHODANESE_3"/>
    <property type="match status" value="1"/>
</dbReference>
<dbReference type="SUPFAM" id="SSF52821">
    <property type="entry name" value="Rhodanese/Cell cycle control phosphatase"/>
    <property type="match status" value="1"/>
</dbReference>
<sequence length="94" mass="9804">MLSAGAVLVDVRSAGEFAAGHIEGALWLPLDRIHLDVATAVPTRTQPLILYCRSGARSQRACKIVEQMGYSHAINGGGVGALSKLLNRPVVGGP</sequence>
<keyword evidence="3" id="KW-1185">Reference proteome</keyword>
<dbReference type="Pfam" id="PF00581">
    <property type="entry name" value="Rhodanese"/>
    <property type="match status" value="1"/>
</dbReference>
<dbReference type="PANTHER" id="PTHR44086:SF13">
    <property type="entry name" value="THIOSULFATE SULFURTRANSFERASE PSPE"/>
    <property type="match status" value="1"/>
</dbReference>
<protein>
    <submittedName>
        <fullName evidence="2">Rhodanese-like domain-containing protein</fullName>
    </submittedName>
</protein>
<dbReference type="InterPro" id="IPR001763">
    <property type="entry name" value="Rhodanese-like_dom"/>
</dbReference>
<evidence type="ECO:0000313" key="3">
    <source>
        <dbReference type="Proteomes" id="UP001595974"/>
    </source>
</evidence>
<dbReference type="CDD" id="cd00158">
    <property type="entry name" value="RHOD"/>
    <property type="match status" value="1"/>
</dbReference>
<dbReference type="EMBL" id="JBHSOG010000011">
    <property type="protein sequence ID" value="MFC5768599.1"/>
    <property type="molecule type" value="Genomic_DNA"/>
</dbReference>
<reference evidence="3" key="1">
    <citation type="journal article" date="2019" name="Int. J. Syst. Evol. Microbiol.">
        <title>The Global Catalogue of Microorganisms (GCM) 10K type strain sequencing project: providing services to taxonomists for standard genome sequencing and annotation.</title>
        <authorList>
            <consortium name="The Broad Institute Genomics Platform"/>
            <consortium name="The Broad Institute Genome Sequencing Center for Infectious Disease"/>
            <person name="Wu L."/>
            <person name="Ma J."/>
        </authorList>
    </citation>
    <scope>NUCLEOTIDE SEQUENCE [LARGE SCALE GENOMIC DNA]</scope>
    <source>
        <strain evidence="3">SHR3</strain>
    </source>
</reference>
<dbReference type="Gene3D" id="3.40.250.10">
    <property type="entry name" value="Rhodanese-like domain"/>
    <property type="match status" value="1"/>
</dbReference>
<dbReference type="InterPro" id="IPR036873">
    <property type="entry name" value="Rhodanese-like_dom_sf"/>
</dbReference>
<dbReference type="SMART" id="SM00450">
    <property type="entry name" value="RHOD"/>
    <property type="match status" value="1"/>
</dbReference>
<name>A0ABW1ANE2_9RHOO</name>
<dbReference type="RefSeq" id="WP_096450790.1">
    <property type="nucleotide sequence ID" value="NZ_JBHSOG010000011.1"/>
</dbReference>
<evidence type="ECO:0000313" key="2">
    <source>
        <dbReference type="EMBL" id="MFC5768599.1"/>
    </source>
</evidence>
<evidence type="ECO:0000259" key="1">
    <source>
        <dbReference type="PROSITE" id="PS50206"/>
    </source>
</evidence>
<proteinExistence type="predicted"/>
<feature type="domain" description="Rhodanese" evidence="1">
    <location>
        <begin position="2"/>
        <end position="91"/>
    </location>
</feature>